<keyword evidence="1" id="KW-0732">Signal</keyword>
<organism evidence="2 3">
    <name type="scientific">Thiothrix eikelboomii</name>
    <dbReference type="NCBI Taxonomy" id="92487"/>
    <lineage>
        <taxon>Bacteria</taxon>
        <taxon>Pseudomonadati</taxon>
        <taxon>Pseudomonadota</taxon>
        <taxon>Gammaproteobacteria</taxon>
        <taxon>Thiotrichales</taxon>
        <taxon>Thiotrichaceae</taxon>
        <taxon>Thiothrix</taxon>
    </lineage>
</organism>
<gene>
    <name evidence="2" type="ORF">SAMN02745130_01450</name>
</gene>
<name>A0A1T4WCC9_9GAMM</name>
<sequence length="213" mass="23973">MRTLFLLSILPFIFAASQLANSPAATAMANPAAIEPFIPKNFTFLKIAEGRLNTDSETDYAVVVERAASATQSAARRLLVILSDPEVEGGLKIAQQYWRFIPLPVEGDDPFSQLMILDGALEVQFKPPNAGRSHVTYTFKPEGRRFVLSRLQRYTVKPTTGMFKETLIHLEQGEREFTSGSMSSPRHLKKLEKFKPEQTWTPCRIDDPLNFEP</sequence>
<dbReference type="RefSeq" id="WP_078921927.1">
    <property type="nucleotide sequence ID" value="NZ_FUYB01000005.1"/>
</dbReference>
<keyword evidence="3" id="KW-1185">Reference proteome</keyword>
<dbReference type="EMBL" id="FUYB01000005">
    <property type="protein sequence ID" value="SKA74964.1"/>
    <property type="molecule type" value="Genomic_DNA"/>
</dbReference>
<evidence type="ECO:0000313" key="3">
    <source>
        <dbReference type="Proteomes" id="UP000190460"/>
    </source>
</evidence>
<feature type="chain" id="PRO_5012233656" description="Outer membrane lipoprotein-sorting protein" evidence="1">
    <location>
        <begin position="21"/>
        <end position="213"/>
    </location>
</feature>
<evidence type="ECO:0000313" key="2">
    <source>
        <dbReference type="EMBL" id="SKA74964.1"/>
    </source>
</evidence>
<dbReference type="Proteomes" id="UP000190460">
    <property type="component" value="Unassembled WGS sequence"/>
</dbReference>
<evidence type="ECO:0008006" key="4">
    <source>
        <dbReference type="Google" id="ProtNLM"/>
    </source>
</evidence>
<protein>
    <recommendedName>
        <fullName evidence="4">Outer membrane lipoprotein-sorting protein</fullName>
    </recommendedName>
</protein>
<reference evidence="2 3" key="1">
    <citation type="submission" date="2017-02" db="EMBL/GenBank/DDBJ databases">
        <authorList>
            <person name="Peterson S.W."/>
        </authorList>
    </citation>
    <scope>NUCLEOTIDE SEQUENCE [LARGE SCALE GENOMIC DNA]</scope>
    <source>
        <strain evidence="2 3">ATCC 49788</strain>
    </source>
</reference>
<feature type="signal peptide" evidence="1">
    <location>
        <begin position="1"/>
        <end position="20"/>
    </location>
</feature>
<dbReference type="STRING" id="92487.SAMN02745130_01450"/>
<dbReference type="AlphaFoldDB" id="A0A1T4WCC9"/>
<accession>A0A1T4WCC9</accession>
<proteinExistence type="predicted"/>
<evidence type="ECO:0000256" key="1">
    <source>
        <dbReference type="SAM" id="SignalP"/>
    </source>
</evidence>